<name>A0A371HUM6_MUCPR</name>
<accession>A0A371HUM6</accession>
<keyword evidence="2" id="KW-1185">Reference proteome</keyword>
<comment type="caution">
    <text evidence="1">The sequence shown here is derived from an EMBL/GenBank/DDBJ whole genome shotgun (WGS) entry which is preliminary data.</text>
</comment>
<evidence type="ECO:0000313" key="2">
    <source>
        <dbReference type="Proteomes" id="UP000257109"/>
    </source>
</evidence>
<evidence type="ECO:0000313" key="1">
    <source>
        <dbReference type="EMBL" id="RDY06486.1"/>
    </source>
</evidence>
<organism evidence="1 2">
    <name type="scientific">Mucuna pruriens</name>
    <name type="common">Velvet bean</name>
    <name type="synonym">Dolichos pruriens</name>
    <dbReference type="NCBI Taxonomy" id="157652"/>
    <lineage>
        <taxon>Eukaryota</taxon>
        <taxon>Viridiplantae</taxon>
        <taxon>Streptophyta</taxon>
        <taxon>Embryophyta</taxon>
        <taxon>Tracheophyta</taxon>
        <taxon>Spermatophyta</taxon>
        <taxon>Magnoliopsida</taxon>
        <taxon>eudicotyledons</taxon>
        <taxon>Gunneridae</taxon>
        <taxon>Pentapetalae</taxon>
        <taxon>rosids</taxon>
        <taxon>fabids</taxon>
        <taxon>Fabales</taxon>
        <taxon>Fabaceae</taxon>
        <taxon>Papilionoideae</taxon>
        <taxon>50 kb inversion clade</taxon>
        <taxon>NPAAA clade</taxon>
        <taxon>indigoferoid/millettioid clade</taxon>
        <taxon>Phaseoleae</taxon>
        <taxon>Mucuna</taxon>
    </lineage>
</organism>
<reference evidence="1" key="1">
    <citation type="submission" date="2018-05" db="EMBL/GenBank/DDBJ databases">
        <title>Draft genome of Mucuna pruriens seed.</title>
        <authorList>
            <person name="Nnadi N.E."/>
            <person name="Vos R."/>
            <person name="Hasami M.H."/>
            <person name="Devisetty U.K."/>
            <person name="Aguiy J.C."/>
        </authorList>
    </citation>
    <scope>NUCLEOTIDE SEQUENCE [LARGE SCALE GENOMIC DNA]</scope>
    <source>
        <strain evidence="1">JCA_2017</strain>
    </source>
</reference>
<protein>
    <submittedName>
        <fullName evidence="1">Uncharacterized protein</fullName>
    </submittedName>
</protein>
<proteinExistence type="predicted"/>
<dbReference type="EMBL" id="QJKJ01001681">
    <property type="protein sequence ID" value="RDY06486.1"/>
    <property type="molecule type" value="Genomic_DNA"/>
</dbReference>
<dbReference type="AlphaFoldDB" id="A0A371HUM6"/>
<feature type="non-terminal residue" evidence="1">
    <location>
        <position position="1"/>
    </location>
</feature>
<sequence length="132" mass="15775">MKWNDLKATWPNVRDNLGWRVHNDKLTNFWTDDRFPLVTEKSQDGEFSSKVAYNLFSNVSSTPNELTFKMIWKLRVQEIVWFHVWKVDFDIFVKNKQGLKRHIAQSTRCLVCVEQPKSIIQLIQDYIKIMNV</sequence>
<dbReference type="OrthoDB" id="1422167at2759"/>
<gene>
    <name evidence="1" type="ORF">CR513_09534</name>
</gene>
<dbReference type="Proteomes" id="UP000257109">
    <property type="component" value="Unassembled WGS sequence"/>
</dbReference>